<dbReference type="Proteomes" id="UP000424527">
    <property type="component" value="Unassembled WGS sequence"/>
</dbReference>
<dbReference type="SUPFAM" id="SSF47576">
    <property type="entry name" value="Calponin-homology domain, CH-domain"/>
    <property type="match status" value="1"/>
</dbReference>
<feature type="domain" description="Calponin-homology (CH)" evidence="8">
    <location>
        <begin position="30"/>
        <end position="135"/>
    </location>
</feature>
<feature type="region of interest" description="Disordered" evidence="7">
    <location>
        <begin position="1169"/>
        <end position="1197"/>
    </location>
</feature>
<dbReference type="PANTHER" id="PTHR14514:SF4">
    <property type="entry name" value="NESPRIN-2"/>
    <property type="match status" value="1"/>
</dbReference>
<dbReference type="PANTHER" id="PTHR14514">
    <property type="entry name" value="PKA ANCHORING PROTEIN"/>
    <property type="match status" value="1"/>
</dbReference>
<dbReference type="InterPro" id="IPR036872">
    <property type="entry name" value="CH_dom_sf"/>
</dbReference>
<dbReference type="Pfam" id="PF00307">
    <property type="entry name" value="CH"/>
    <property type="match status" value="2"/>
</dbReference>
<feature type="compositionally biased region" description="Polar residues" evidence="7">
    <location>
        <begin position="1098"/>
        <end position="1116"/>
    </location>
</feature>
<keyword evidence="6" id="KW-0175">Coiled coil</keyword>
<dbReference type="SUPFAM" id="SSF46966">
    <property type="entry name" value="Spectrin repeat"/>
    <property type="match status" value="1"/>
</dbReference>
<feature type="coiled-coil region" evidence="6">
    <location>
        <begin position="1905"/>
        <end position="1973"/>
    </location>
</feature>
<feature type="compositionally biased region" description="Polar residues" evidence="7">
    <location>
        <begin position="1126"/>
        <end position="1143"/>
    </location>
</feature>
<protein>
    <submittedName>
        <fullName evidence="9">Nesprin-2 KASH domain-containing protein 2</fullName>
    </submittedName>
</protein>
<keyword evidence="10" id="KW-1185">Reference proteome</keyword>
<feature type="region of interest" description="Disordered" evidence="7">
    <location>
        <begin position="1085"/>
        <end position="1150"/>
    </location>
</feature>
<keyword evidence="3" id="KW-0677">Repeat</keyword>
<evidence type="ECO:0000256" key="5">
    <source>
        <dbReference type="ARBA" id="ARBA00023203"/>
    </source>
</evidence>
<evidence type="ECO:0000313" key="10">
    <source>
        <dbReference type="Proteomes" id="UP000424527"/>
    </source>
</evidence>
<dbReference type="SMART" id="SM00033">
    <property type="entry name" value="CH"/>
    <property type="match status" value="2"/>
</dbReference>
<evidence type="ECO:0000256" key="2">
    <source>
        <dbReference type="ARBA" id="ARBA00022553"/>
    </source>
</evidence>
<dbReference type="Pfam" id="PF25034">
    <property type="entry name" value="Spectrin_SYNE1"/>
    <property type="match status" value="1"/>
</dbReference>
<keyword evidence="4" id="KW-0472">Membrane</keyword>
<comment type="caution">
    <text evidence="9">The sequence shown here is derived from an EMBL/GenBank/DDBJ whole genome shotgun (WGS) entry which is preliminary data.</text>
</comment>
<evidence type="ECO:0000256" key="3">
    <source>
        <dbReference type="ARBA" id="ARBA00022737"/>
    </source>
</evidence>
<feature type="compositionally biased region" description="Basic and acidic residues" evidence="7">
    <location>
        <begin position="1179"/>
        <end position="1197"/>
    </location>
</feature>
<comment type="subcellular location">
    <subcellularLocation>
        <location evidence="1">Endomembrane system</location>
    </subcellularLocation>
</comment>
<dbReference type="GO" id="GO:0003779">
    <property type="term" value="F:actin binding"/>
    <property type="evidence" value="ECO:0007669"/>
    <property type="project" value="UniProtKB-KW"/>
</dbReference>
<keyword evidence="2" id="KW-0597">Phosphoprotein</keyword>
<dbReference type="PROSITE" id="PS50021">
    <property type="entry name" value="CH"/>
    <property type="match status" value="2"/>
</dbReference>
<dbReference type="InterPro" id="IPR001589">
    <property type="entry name" value="Actinin_actin-bd_CS"/>
</dbReference>
<evidence type="ECO:0000256" key="7">
    <source>
        <dbReference type="SAM" id="MobiDB-lite"/>
    </source>
</evidence>
<gene>
    <name evidence="9" type="ORF">D5F01_LYC14678</name>
</gene>
<accession>A0A6G0I5M4</accession>
<feature type="domain" description="Calponin-homology (CH)" evidence="8">
    <location>
        <begin position="185"/>
        <end position="291"/>
    </location>
</feature>
<name>A0A6G0I5M4_LARCR</name>
<evidence type="ECO:0000256" key="4">
    <source>
        <dbReference type="ARBA" id="ARBA00023136"/>
    </source>
</evidence>
<proteinExistence type="predicted"/>
<evidence type="ECO:0000256" key="1">
    <source>
        <dbReference type="ARBA" id="ARBA00004308"/>
    </source>
</evidence>
<dbReference type="FunFam" id="1.10.418.10:FF:000057">
    <property type="entry name" value="Calmin"/>
    <property type="match status" value="1"/>
</dbReference>
<evidence type="ECO:0000256" key="6">
    <source>
        <dbReference type="SAM" id="Coils"/>
    </source>
</evidence>
<dbReference type="Gene3D" id="1.10.418.10">
    <property type="entry name" value="Calponin-like domain"/>
    <property type="match status" value="2"/>
</dbReference>
<keyword evidence="5" id="KW-0009">Actin-binding</keyword>
<evidence type="ECO:0000313" key="9">
    <source>
        <dbReference type="EMBL" id="KAE8286730.1"/>
    </source>
</evidence>
<dbReference type="InterPro" id="IPR001715">
    <property type="entry name" value="CH_dom"/>
</dbReference>
<dbReference type="InterPro" id="IPR057057">
    <property type="entry name" value="Spectrin_SYNE1"/>
</dbReference>
<reference evidence="9 10" key="1">
    <citation type="submission" date="2019-07" db="EMBL/GenBank/DDBJ databases">
        <title>Chromosome genome assembly for large yellow croaker.</title>
        <authorList>
            <person name="Xiao S."/>
        </authorList>
    </citation>
    <scope>NUCLEOTIDE SEQUENCE [LARGE SCALE GENOMIC DNA]</scope>
    <source>
        <strain evidence="9">JMULYC20181020</strain>
        <tissue evidence="9">Muscle</tissue>
    </source>
</reference>
<evidence type="ECO:0000259" key="8">
    <source>
        <dbReference type="PROSITE" id="PS50021"/>
    </source>
</evidence>
<feature type="coiled-coil region" evidence="6">
    <location>
        <begin position="1397"/>
        <end position="1472"/>
    </location>
</feature>
<organism evidence="9 10">
    <name type="scientific">Larimichthys crocea</name>
    <name type="common">Large yellow croaker</name>
    <name type="synonym">Pseudosciaena crocea</name>
    <dbReference type="NCBI Taxonomy" id="215358"/>
    <lineage>
        <taxon>Eukaryota</taxon>
        <taxon>Metazoa</taxon>
        <taxon>Chordata</taxon>
        <taxon>Craniata</taxon>
        <taxon>Vertebrata</taxon>
        <taxon>Euteleostomi</taxon>
        <taxon>Actinopterygii</taxon>
        <taxon>Neopterygii</taxon>
        <taxon>Teleostei</taxon>
        <taxon>Neoteleostei</taxon>
        <taxon>Acanthomorphata</taxon>
        <taxon>Eupercaria</taxon>
        <taxon>Sciaenidae</taxon>
        <taxon>Larimichthys</taxon>
    </lineage>
</organism>
<feature type="region of interest" description="Disordered" evidence="7">
    <location>
        <begin position="1581"/>
        <end position="1610"/>
    </location>
</feature>
<dbReference type="Gene3D" id="1.20.58.60">
    <property type="match status" value="1"/>
</dbReference>
<dbReference type="EMBL" id="REGW02000014">
    <property type="protein sequence ID" value="KAE8286730.1"/>
    <property type="molecule type" value="Genomic_DNA"/>
</dbReference>
<dbReference type="PROSITE" id="PS00019">
    <property type="entry name" value="ACTININ_1"/>
    <property type="match status" value="1"/>
</dbReference>
<sequence length="2611" mass="293806">MASGGAEEDDGGIPLDIDNVHMLLQVEHEQIQKRTFTNWVNAQLSKRCPPSFVSDLFSELRDGSQLLDLLEVMSGQPMKRQRGRGFFQQRANIETALNFLKKKSIKLVNINISDIIDGRPSIILGLIWTIILHCHIEELANTLSYSSCHSSLDSLSSLDSWSGSPAPASPVPASRASPLHRSFRVSAKKALLMWVRDQCKRVGCSVSVRDFRTSWRSGEAFLAILCSLRPQLVDLSLVQSRSNQENLEEAFQLAERELHIPRLLEPQDIDVKDPDEKSIMTYVAQFLQYSNDMPAPDDHLQLFPLVQTSSLSPVNSPARFTPAAAVSPLREVSPSERAQEVTCWLQQAYQELSESRTATENSSFAEKYQVFQNLAGSFTEQRRPVMTLLAAIRRRPELSQEQCALRTAWDRLEEELQRCKADLDSSLPSPFDSVIVWLQRAEAALNEEGGKEKDHADAAKKARGQQDTLKILIEQTSHYVNILDAYHNVDDSGNVIVPLEKFDEIKRRLTDIRVTSKYQGIKLEYQECRHTVLDLLGRISAKVQTWKAPYSSQETVLVLLQDWHETVERQGQLLILVDALQNLKQKANAYTSKAALDSQRAARQVKEAESEADSLTQAVTAVRGTMERVVSAWETYNSCITSLQTWLAQRIHSHGQSPAAGTQDMSEWTSCQAKLNEAGNLLIEATESSTSLALSEQLSKVNMQWAECMKRTMFEVSSEPSVGPQCLQLVHSLTQEATRLLRQPLEVASVPLKANRQKLQLLSKKMADVDLSSLTSSPDFQTSHIEKLQETLPQTLADAERSCGELQRAASRLEGRLAELDRWSTEALDCHQHLKEKKHRGRSALETTAKVLISRGLQLQSQMVTEGQDLQDLVARVQKTSPLQHLSTSGMQDRISEAHSLCQEILGMFSALGFLRHVETVHQTQRQPEAGLLVVARTKHVDQIGNVMLQTQDPTQRPAVVRGEVRLKARSMARSRLEKARFHLQGRIQQAIKLFSGKEISEPQAKRKQRALKILQPAILDEFLGAVEGLGAFCTEPQLQDLMLLSESVRKQWEAIMDEAASVEERVESLQEVCEILTPRKSPCLETEQLKESDEAQETQPSDTVLPSDWGQQLRGNTPLRATGMSGDTQQSNDLPQKQSGGSPEQDLSPLGWAASVRSSSDFLQLRAQDVPTESEDDLTQRKKDLKPSHRAKEQPLKARLLDITESRQQTQTQIQVVVTGNTVESKHEAEWTVIAEAAARPQEEQSLEQEVLERYRKSCLVFQSQLQKNKQHLEAFIPDRVTITTLPSQEKQLQTLKQETEALWFEFELQHGQLSQRSHLMTTDDKGEVERDWIQLTQQWRNQQVCLESRMTSVENTANLMESANDQTIMIREKLDQILRESVDVSSFTLTDPGLVSDLKEMDNRLRSEMRKLSEEEERQGSDATSRSPLFLALHNSVHHLEQLRQRLEKVQSAVRDLDRFLATVREVEAEIPTLLANQDPSRQQNEADLEQERRSWQATMQQKLQTAAEQSDSVDSTLKAVGMTLAIDGATATCQDVVTSLSQKAVDVEKELMRVWKRERKAEPLPMGKEQIQELNLTEIRQTKTEDDSPQEQEYPTESRMEEEAGTEAKMSWLKGNNATKTHREKEVQTYKSEEDVLKAKDERRRRISQIKKEGEEKESLIQRRFALLVALREIMGAAEQLGLQEPSLPALQQRTRALTELESRLVGHMAELQHIQDACLQSGIPDVSHTREVEDVLDEATKAVAQRLEWCNVLTELLKRFQSIRGELNGTLQSAESTISEQASYMGRDNLQRLHTKVRDTKAELNGLGDGIEEVRSVCRHLHTHLRHIPECTVIPFEHEADALMDRWLDISERTDSHIENLHLSLTLWDGVLQLGAEVENWSANKLAAFAQSPSFQTEEDVRTSQNEIQAQEENMERFHRRATEIQVLLQSSEPPLELQVVETQMRKKIEQLKEVVSEAEDVYRQTVAAKEHVTARMAECFNSLQKIQDSLLTLSGSDVATVLAKLKDLLFELQTQDEQAESVFEDLRVLASIASSSSLQSLSEDGMQLQDKVRNTHQLLSAVGEDTERNIQAFDRLQSESEHLEQWVRTEALAQLVSSLQTSTFQQSALVEESRKLLHRCNSFYANVLRGSTEKQSALTGNIEVSQTQSSVGDLKEVIDSPPVENLGIQSGGEQKAHSTQAGVSAMAEGEAHLEELRVSDRTCDGDDLKQDIQETIQTADERPRDLLQSAQPHHSVPHADLDLTSSYLAQRQQVSRRVEELQHRTAQLPTLFPWPGTAERIQIHHQARQLQDETESLQLTLSSLAEQRRQLAERTSDNTRKDSSSLMAELKGVCSRLEEGSCNEEHFGRLLQDCHHKLTSLQERMSACQAQKERSAGPITDVPALEALLREVTDTEKDLLQIVTLKDSITASSYGRGPGQPLPAKDSNQRAQQVEEEVSCVQTALKDLAANVGKLCEDSEVLPDISQLKQQWHTIQDCETRLTELAARVHDLQKTRESSATRETLPAGVIWTVDAVAKDVDRLLLMRACGVSKLSVKCFSEGDFLLNCLGTKETKKLEETASDALNGSSSALEALSKCLVSQDHCQAESDKVVEESESDAPHLAYT</sequence>